<dbReference type="NCBIfam" id="NF004349">
    <property type="entry name" value="PRK05729.1"/>
    <property type="match status" value="1"/>
</dbReference>
<evidence type="ECO:0000256" key="12">
    <source>
        <dbReference type="HAMAP-Rule" id="MF_02004"/>
    </source>
</evidence>
<evidence type="ECO:0000256" key="10">
    <source>
        <dbReference type="ARBA" id="ARBA00047552"/>
    </source>
</evidence>
<dbReference type="InterPro" id="IPR019499">
    <property type="entry name" value="Val-tRNA_synth_tRNA-bd"/>
</dbReference>
<dbReference type="RefSeq" id="WP_039253588.1">
    <property type="nucleotide sequence ID" value="NZ_JENJ01000012.1"/>
</dbReference>
<keyword evidence="4 12" id="KW-0436">Ligase</keyword>
<organism evidence="16 17">
    <name type="scientific">Clostridium novyi A str. 4552</name>
    <dbReference type="NCBI Taxonomy" id="1444289"/>
    <lineage>
        <taxon>Bacteria</taxon>
        <taxon>Bacillati</taxon>
        <taxon>Bacillota</taxon>
        <taxon>Clostridia</taxon>
        <taxon>Eubacteriales</taxon>
        <taxon>Clostridiaceae</taxon>
        <taxon>Clostridium</taxon>
    </lineage>
</organism>
<dbReference type="PANTHER" id="PTHR11946:SF93">
    <property type="entry name" value="VALINE--TRNA LIGASE, CHLOROPLASTIC_MITOCHONDRIAL 2"/>
    <property type="match status" value="1"/>
</dbReference>
<dbReference type="InterPro" id="IPR013155">
    <property type="entry name" value="M/V/L/I-tRNA-synth_anticd-bd"/>
</dbReference>
<evidence type="ECO:0000256" key="6">
    <source>
        <dbReference type="ARBA" id="ARBA00022840"/>
    </source>
</evidence>
<dbReference type="FunFam" id="3.90.740.10:FF:000005">
    <property type="entry name" value="Valine--tRNA ligase, mitochondrial"/>
    <property type="match status" value="1"/>
</dbReference>
<keyword evidence="6 12" id="KW-0067">ATP-binding</keyword>
<evidence type="ECO:0000259" key="14">
    <source>
        <dbReference type="Pfam" id="PF08264"/>
    </source>
</evidence>
<dbReference type="NCBIfam" id="TIGR00422">
    <property type="entry name" value="valS"/>
    <property type="match status" value="1"/>
</dbReference>
<evidence type="ECO:0000256" key="7">
    <source>
        <dbReference type="ARBA" id="ARBA00022917"/>
    </source>
</evidence>
<dbReference type="HAMAP" id="MF_02004">
    <property type="entry name" value="Val_tRNA_synth_type1"/>
    <property type="match status" value="1"/>
</dbReference>
<evidence type="ECO:0000256" key="11">
    <source>
        <dbReference type="ARBA" id="ARBA00060830"/>
    </source>
</evidence>
<dbReference type="Gene3D" id="3.40.50.620">
    <property type="entry name" value="HUPs"/>
    <property type="match status" value="2"/>
</dbReference>
<dbReference type="InterPro" id="IPR009008">
    <property type="entry name" value="Val/Leu/Ile-tRNA-synth_edit"/>
</dbReference>
<comment type="caution">
    <text evidence="16">The sequence shown here is derived from an EMBL/GenBank/DDBJ whole genome shotgun (WGS) entry which is preliminary data.</text>
</comment>
<dbReference type="Proteomes" id="UP000030012">
    <property type="component" value="Unassembled WGS sequence"/>
</dbReference>
<dbReference type="Pfam" id="PF10458">
    <property type="entry name" value="Val_tRNA-synt_C"/>
    <property type="match status" value="1"/>
</dbReference>
<dbReference type="EC" id="6.1.1.9" evidence="12"/>
<keyword evidence="3 12" id="KW-0963">Cytoplasm</keyword>
<dbReference type="Pfam" id="PF00133">
    <property type="entry name" value="tRNA-synt_1"/>
    <property type="match status" value="1"/>
</dbReference>
<comment type="domain">
    <text evidence="12">The C-terminal coiled-coil domain is crucial for aminoacylation activity.</text>
</comment>
<dbReference type="GO" id="GO:0002161">
    <property type="term" value="F:aminoacyl-tRNA deacylase activity"/>
    <property type="evidence" value="ECO:0007669"/>
    <property type="project" value="InterPro"/>
</dbReference>
<dbReference type="InterPro" id="IPR009080">
    <property type="entry name" value="tRNAsynth_Ia_anticodon-bd"/>
</dbReference>
<dbReference type="AlphaFoldDB" id="A0A0A0IAG3"/>
<dbReference type="SUPFAM" id="SSF52374">
    <property type="entry name" value="Nucleotidylyl transferase"/>
    <property type="match status" value="1"/>
</dbReference>
<evidence type="ECO:0000256" key="8">
    <source>
        <dbReference type="ARBA" id="ARBA00023054"/>
    </source>
</evidence>
<comment type="domain">
    <text evidence="12">ValRS has two distinct active sites: one for aminoacylation and one for editing. The misactivated threonine is translocated from the active site to the editing site.</text>
</comment>
<protein>
    <recommendedName>
        <fullName evidence="12">Valine--tRNA ligase</fullName>
        <ecNumber evidence="12">6.1.1.9</ecNumber>
    </recommendedName>
    <alternativeName>
        <fullName evidence="12">Valyl-tRNA synthetase</fullName>
        <shortName evidence="12">ValRS</shortName>
    </alternativeName>
</protein>
<dbReference type="Pfam" id="PF08264">
    <property type="entry name" value="Anticodon_1"/>
    <property type="match status" value="1"/>
</dbReference>
<dbReference type="GO" id="GO:0006438">
    <property type="term" value="P:valyl-tRNA aminoacylation"/>
    <property type="evidence" value="ECO:0007669"/>
    <property type="project" value="UniProtKB-UniRule"/>
</dbReference>
<dbReference type="GO" id="GO:0005829">
    <property type="term" value="C:cytosol"/>
    <property type="evidence" value="ECO:0007669"/>
    <property type="project" value="TreeGrafter"/>
</dbReference>
<comment type="similarity">
    <text evidence="11 12">Belongs to the class-I aminoacyl-tRNA synthetase family. ValS type 1 subfamily.</text>
</comment>
<dbReference type="OrthoDB" id="9810365at2"/>
<feature type="short sequence motif" description="'HIGH' region" evidence="12">
    <location>
        <begin position="47"/>
        <end position="57"/>
    </location>
</feature>
<feature type="domain" description="Aminoacyl-tRNA synthetase class Ia" evidence="13">
    <location>
        <begin position="18"/>
        <end position="563"/>
    </location>
</feature>
<evidence type="ECO:0000313" key="16">
    <source>
        <dbReference type="EMBL" id="KGM97271.1"/>
    </source>
</evidence>
<dbReference type="Gene3D" id="1.10.287.380">
    <property type="entry name" value="Valyl-tRNA synthetase, C-terminal domain"/>
    <property type="match status" value="1"/>
</dbReference>
<dbReference type="FunFam" id="3.40.50.620:FF:000098">
    <property type="entry name" value="Valine--tRNA ligase"/>
    <property type="match status" value="1"/>
</dbReference>
<evidence type="ECO:0000256" key="1">
    <source>
        <dbReference type="ARBA" id="ARBA00004496"/>
    </source>
</evidence>
<dbReference type="InterPro" id="IPR037118">
    <property type="entry name" value="Val-tRNA_synth_C_sf"/>
</dbReference>
<dbReference type="InterPro" id="IPR002300">
    <property type="entry name" value="aa-tRNA-synth_Ia"/>
</dbReference>
<accession>A0A0A0IAG3</accession>
<dbReference type="CDD" id="cd07962">
    <property type="entry name" value="Anticodon_Ia_Val"/>
    <property type="match status" value="1"/>
</dbReference>
<evidence type="ECO:0000256" key="3">
    <source>
        <dbReference type="ARBA" id="ARBA00022490"/>
    </source>
</evidence>
<feature type="domain" description="Methionyl/Valyl/Leucyl/Isoleucyl-tRNA synthetase anticodon-binding" evidence="14">
    <location>
        <begin position="609"/>
        <end position="757"/>
    </location>
</feature>
<evidence type="ECO:0000313" key="17">
    <source>
        <dbReference type="Proteomes" id="UP000030012"/>
    </source>
</evidence>
<dbReference type="FunFam" id="3.40.50.620:FF:000032">
    <property type="entry name" value="Valine--tRNA ligase"/>
    <property type="match status" value="1"/>
</dbReference>
<dbReference type="GO" id="GO:0005524">
    <property type="term" value="F:ATP binding"/>
    <property type="evidence" value="ECO:0007669"/>
    <property type="project" value="UniProtKB-UniRule"/>
</dbReference>
<evidence type="ECO:0000259" key="13">
    <source>
        <dbReference type="Pfam" id="PF00133"/>
    </source>
</evidence>
<comment type="function">
    <text evidence="12">Catalyzes the attachment of valine to tRNA(Val). As ValRS can inadvertently accommodate and process structurally similar amino acids such as threonine, to avoid such errors, it has a 'posttransfer' editing activity that hydrolyzes mischarged Thr-tRNA(Val) in a tRNA-dependent manner.</text>
</comment>
<comment type="subunit">
    <text evidence="2 12">Monomer.</text>
</comment>
<evidence type="ECO:0000259" key="15">
    <source>
        <dbReference type="Pfam" id="PF10458"/>
    </source>
</evidence>
<feature type="domain" description="Valyl-tRNA synthetase tRNA-binding arm" evidence="15">
    <location>
        <begin position="814"/>
        <end position="879"/>
    </location>
</feature>
<feature type="binding site" evidence="12">
    <location>
        <position position="529"/>
    </location>
    <ligand>
        <name>ATP</name>
        <dbReference type="ChEBI" id="CHEBI:30616"/>
    </ligand>
</feature>
<dbReference type="PROSITE" id="PS00178">
    <property type="entry name" value="AA_TRNA_LIGASE_I"/>
    <property type="match status" value="1"/>
</dbReference>
<feature type="coiled-coil region" evidence="12">
    <location>
        <begin position="812"/>
        <end position="846"/>
    </location>
</feature>
<keyword evidence="9 12" id="KW-0030">Aminoacyl-tRNA synthetase</keyword>
<dbReference type="FunFam" id="1.10.730.10:FF:000014">
    <property type="entry name" value="Valine--tRNA ligase"/>
    <property type="match status" value="1"/>
</dbReference>
<evidence type="ECO:0000256" key="4">
    <source>
        <dbReference type="ARBA" id="ARBA00022598"/>
    </source>
</evidence>
<dbReference type="PANTHER" id="PTHR11946">
    <property type="entry name" value="VALYL-TRNA SYNTHETASES"/>
    <property type="match status" value="1"/>
</dbReference>
<dbReference type="SUPFAM" id="SSF46589">
    <property type="entry name" value="tRNA-binding arm"/>
    <property type="match status" value="1"/>
</dbReference>
<reference evidence="16 17" key="1">
    <citation type="submission" date="2014-01" db="EMBL/GenBank/DDBJ databases">
        <title>Plasmidome dynamics in the species complex Clostridium novyi sensu lato converts strains of independent lineages into distinctly different pathogens.</title>
        <authorList>
            <person name="Skarin H."/>
            <person name="Segerman B."/>
        </authorList>
    </citation>
    <scope>NUCLEOTIDE SEQUENCE [LARGE SCALE GENOMIC DNA]</scope>
    <source>
        <strain evidence="16 17">4552</strain>
    </source>
</reference>
<evidence type="ECO:0000256" key="2">
    <source>
        <dbReference type="ARBA" id="ARBA00011245"/>
    </source>
</evidence>
<keyword evidence="5 12" id="KW-0547">Nucleotide-binding</keyword>
<dbReference type="SUPFAM" id="SSF50677">
    <property type="entry name" value="ValRS/IleRS/LeuRS editing domain"/>
    <property type="match status" value="1"/>
</dbReference>
<dbReference type="Gene3D" id="3.90.740.10">
    <property type="entry name" value="Valyl/Leucyl/Isoleucyl-tRNA synthetase, editing domain"/>
    <property type="match status" value="1"/>
</dbReference>
<dbReference type="InterPro" id="IPR033705">
    <property type="entry name" value="Anticodon_Ia_Val"/>
</dbReference>
<dbReference type="FunFam" id="1.10.287.380:FF:000001">
    <property type="entry name" value="Valine--tRNA ligase"/>
    <property type="match status" value="1"/>
</dbReference>
<evidence type="ECO:0000256" key="5">
    <source>
        <dbReference type="ARBA" id="ARBA00022741"/>
    </source>
</evidence>
<dbReference type="SUPFAM" id="SSF47323">
    <property type="entry name" value="Anticodon-binding domain of a subclass of class I aminoacyl-tRNA synthetases"/>
    <property type="match status" value="1"/>
</dbReference>
<name>A0A0A0IAG3_CLONO</name>
<dbReference type="InterPro" id="IPR002303">
    <property type="entry name" value="Valyl-tRNA_ligase"/>
</dbReference>
<sequence>MEEVNIAKTYNPKEFEDKLYEKWEQKGYFTPEIDKTKKPYTIMMPPPNITGQLHLGHALDGTLQDVLIRAKRMQGYSTLWLPGEDHASIATEVKVEKSLLEQGLHKKEMGREAFLGKVWDWAYKYRDRIKTQYQKLGISADYTRERFTMDEGLNKAVRKVFVELYNEGLIYKGNRIVNWCPKCQTAISDAEIEYEEQNGHFWHIKYPVVGSDEFLEIATTRPETMLGDTAVAVNPNDERYSHLVGKKLMLPLVNREIPIVADEYVDVEFGTGAVKITPAHDPNDYEVGKRHNLPQIIILNKDGSIVEGYGKYSGLDRYKARKVLVKDLEEAGFLVKIKEHAHNVGTHDRCGSTLEPMTSEQWYVKMKPLAEPAIKVVREGEIKFVPERFSKTYYNWMENIQDWCISRQLWWGHRIPVWYCKDCGEVIVSIEDPTKCPKCGSEHLEQDKDVLDTWFSSALWPFSTLGYPEKTEDLEYFYPTSTLVTGYDIIFFWVARMIFSGLHSMKKIPFDTVLIHGIVRDSEGRKMSKSLGNGVDPLEVIEKYGADALRFMLITGNAPGNDIRYYEEKVEAARNFANKIWNASRFVMMNIDEDLMEKYKDCKEYTLADKWILSRINTVVKEATENIDKFELGIAAQKIYDFMWNEFCDWYIELVKPALYGDDEKAKGVVLNVLNEVLKKGLKLLHPVMPFITEEIYTNLPNTEETIVTSAWPVFKEELSDVKTEEQMNYIIEAIKSLRNVRSEMNVPPSRKAKVTIFATEGKDAFKQGTIYFERLASASEVDFVDSKDSIPENTVSAVTKGAEMFMPLLDLVDIEKELERLNKEKEKLQKEIERVEKKLSNEKFVSKAPEAVVNEEKEKGKKYKEMYDAVVQRIESLK</sequence>
<evidence type="ECO:0000256" key="9">
    <source>
        <dbReference type="ARBA" id="ARBA00023146"/>
    </source>
</evidence>
<dbReference type="InterPro" id="IPR014729">
    <property type="entry name" value="Rossmann-like_a/b/a_fold"/>
</dbReference>
<dbReference type="GO" id="GO:0004832">
    <property type="term" value="F:valine-tRNA ligase activity"/>
    <property type="evidence" value="ECO:0007669"/>
    <property type="project" value="UniProtKB-UniRule"/>
</dbReference>
<dbReference type="InterPro" id="IPR010978">
    <property type="entry name" value="tRNA-bd_arm"/>
</dbReference>
<keyword evidence="7 12" id="KW-0648">Protein biosynthesis</keyword>
<dbReference type="InterPro" id="IPR001412">
    <property type="entry name" value="aa-tRNA-synth_I_CS"/>
</dbReference>
<keyword evidence="8 12" id="KW-0175">Coiled coil</keyword>
<dbReference type="Gene3D" id="1.10.730.10">
    <property type="entry name" value="Isoleucyl-tRNA Synthetase, Domain 1"/>
    <property type="match status" value="1"/>
</dbReference>
<comment type="subcellular location">
    <subcellularLocation>
        <location evidence="1 12">Cytoplasm</location>
    </subcellularLocation>
</comment>
<feature type="short sequence motif" description="'KMSKS' region" evidence="12">
    <location>
        <begin position="526"/>
        <end position="530"/>
    </location>
</feature>
<gene>
    <name evidence="12" type="primary">valS</name>
    <name evidence="16" type="ORF">Z968_03940</name>
</gene>
<comment type="catalytic activity">
    <reaction evidence="10 12">
        <text>tRNA(Val) + L-valine + ATP = L-valyl-tRNA(Val) + AMP + diphosphate</text>
        <dbReference type="Rhea" id="RHEA:10704"/>
        <dbReference type="Rhea" id="RHEA-COMP:9672"/>
        <dbReference type="Rhea" id="RHEA-COMP:9708"/>
        <dbReference type="ChEBI" id="CHEBI:30616"/>
        <dbReference type="ChEBI" id="CHEBI:33019"/>
        <dbReference type="ChEBI" id="CHEBI:57762"/>
        <dbReference type="ChEBI" id="CHEBI:78442"/>
        <dbReference type="ChEBI" id="CHEBI:78537"/>
        <dbReference type="ChEBI" id="CHEBI:456215"/>
        <dbReference type="EC" id="6.1.1.9"/>
    </reaction>
</comment>
<dbReference type="PRINTS" id="PR00986">
    <property type="entry name" value="TRNASYNTHVAL"/>
</dbReference>
<dbReference type="EMBL" id="JENJ01000012">
    <property type="protein sequence ID" value="KGM97271.1"/>
    <property type="molecule type" value="Genomic_DNA"/>
</dbReference>
<dbReference type="CDD" id="cd00817">
    <property type="entry name" value="ValRS_core"/>
    <property type="match status" value="1"/>
</dbReference>
<proteinExistence type="inferred from homology"/>